<sequence>MPVPRRAGEAGWGGRSQRPAFVGWARRFPPRTALIGKRCVPDRDCGGLLRMSPIPCLRTVFGNQV</sequence>
<protein>
    <submittedName>
        <fullName evidence="1">Uncharacterized protein</fullName>
    </submittedName>
</protein>
<dbReference type="EMBL" id="LNJQ01000004">
    <property type="protein sequence ID" value="KWZ38438.1"/>
    <property type="molecule type" value="Genomic_DNA"/>
</dbReference>
<comment type="caution">
    <text evidence="1">The sequence shown here is derived from an EMBL/GenBank/DDBJ whole genome shotgun (WGS) entry which is preliminary data.</text>
</comment>
<gene>
    <name evidence="1" type="ORF">WS72_26735</name>
</gene>
<dbReference type="Proteomes" id="UP000070255">
    <property type="component" value="Unassembled WGS sequence"/>
</dbReference>
<organism evidence="1 2">
    <name type="scientific">Burkholderia savannae</name>
    <dbReference type="NCBI Taxonomy" id="1637837"/>
    <lineage>
        <taxon>Bacteria</taxon>
        <taxon>Pseudomonadati</taxon>
        <taxon>Pseudomonadota</taxon>
        <taxon>Betaproteobacteria</taxon>
        <taxon>Burkholderiales</taxon>
        <taxon>Burkholderiaceae</taxon>
        <taxon>Burkholderia</taxon>
        <taxon>pseudomallei group</taxon>
    </lineage>
</organism>
<evidence type="ECO:0000313" key="2">
    <source>
        <dbReference type="Proteomes" id="UP000070255"/>
    </source>
</evidence>
<name>A0ABR5T5D4_9BURK</name>
<evidence type="ECO:0000313" key="1">
    <source>
        <dbReference type="EMBL" id="KWZ38438.1"/>
    </source>
</evidence>
<accession>A0ABR5T5D4</accession>
<proteinExistence type="predicted"/>
<keyword evidence="2" id="KW-1185">Reference proteome</keyword>
<reference evidence="1 2" key="1">
    <citation type="submission" date="2015-11" db="EMBL/GenBank/DDBJ databases">
        <authorList>
            <person name="Sahl J."/>
            <person name="Wagner D."/>
            <person name="Keim P."/>
        </authorList>
    </citation>
    <scope>NUCLEOTIDE SEQUENCE [LARGE SCALE GENOMIC DNA]</scope>
    <source>
        <strain evidence="1 2">BDU18</strain>
    </source>
</reference>